<comment type="cofactor">
    <cofactor evidence="1">
        <name>Zn(2+)</name>
        <dbReference type="ChEBI" id="CHEBI:29105"/>
    </cofactor>
</comment>
<keyword evidence="7" id="KW-0783">Tetrahydrobiopterin biosynthesis</keyword>
<evidence type="ECO:0000313" key="10">
    <source>
        <dbReference type="Proteomes" id="UP000326759"/>
    </source>
</evidence>
<dbReference type="GO" id="GO:0006729">
    <property type="term" value="P:tetrahydrobiopterin biosynthetic process"/>
    <property type="evidence" value="ECO:0007669"/>
    <property type="project" value="UniProtKB-UniPathway"/>
</dbReference>
<sequence>MGNVTILMGMDIIILWLILEYFKNIFMEVTVKGPISKETGMVMNISDMKVLIDEVVMKKMDHKHLDKDVAEFRDNKIVTTTENVAVFIYESVKNRLPDGLSLYEIKLHETDKNVVIFRGEYA</sequence>
<keyword evidence="8" id="KW-0456">Lyase</keyword>
<dbReference type="Pfam" id="PF01242">
    <property type="entry name" value="PTPS"/>
    <property type="match status" value="1"/>
</dbReference>
<evidence type="ECO:0000256" key="8">
    <source>
        <dbReference type="ARBA" id="ARBA00023239"/>
    </source>
</evidence>
<evidence type="ECO:0000256" key="3">
    <source>
        <dbReference type="ARBA" id="ARBA00009164"/>
    </source>
</evidence>
<accession>A0A5N5SJP9</accession>
<evidence type="ECO:0000256" key="1">
    <source>
        <dbReference type="ARBA" id="ARBA00001947"/>
    </source>
</evidence>
<keyword evidence="6" id="KW-0862">Zinc</keyword>
<dbReference type="PANTHER" id="PTHR12589">
    <property type="entry name" value="PYRUVOYL TETRAHYDROBIOPTERIN SYNTHASE"/>
    <property type="match status" value="1"/>
</dbReference>
<dbReference type="InterPro" id="IPR007115">
    <property type="entry name" value="6-PTP_synth/QueD"/>
</dbReference>
<evidence type="ECO:0000256" key="6">
    <source>
        <dbReference type="ARBA" id="ARBA00022833"/>
    </source>
</evidence>
<reference evidence="9 10" key="1">
    <citation type="journal article" date="2019" name="PLoS Biol.">
        <title>Sex chromosomes control vertical transmission of feminizing Wolbachia symbionts in an isopod.</title>
        <authorList>
            <person name="Becking T."/>
            <person name="Chebbi M.A."/>
            <person name="Giraud I."/>
            <person name="Moumen B."/>
            <person name="Laverre T."/>
            <person name="Caubet Y."/>
            <person name="Peccoud J."/>
            <person name="Gilbert C."/>
            <person name="Cordaux R."/>
        </authorList>
    </citation>
    <scope>NUCLEOTIDE SEQUENCE [LARGE SCALE GENOMIC DNA]</scope>
    <source>
        <strain evidence="9">ANa2</strain>
        <tissue evidence="9">Whole body excluding digestive tract and cuticle</tissue>
    </source>
</reference>
<dbReference type="PANTHER" id="PTHR12589:SF7">
    <property type="entry name" value="6-PYRUVOYL TETRAHYDROBIOPTERIN SYNTHASE"/>
    <property type="match status" value="1"/>
</dbReference>
<proteinExistence type="inferred from homology"/>
<evidence type="ECO:0000256" key="5">
    <source>
        <dbReference type="ARBA" id="ARBA00022723"/>
    </source>
</evidence>
<evidence type="ECO:0000256" key="7">
    <source>
        <dbReference type="ARBA" id="ARBA00023007"/>
    </source>
</evidence>
<dbReference type="GO" id="GO:0003874">
    <property type="term" value="F:6-pyruvoyltetrahydropterin synthase activity"/>
    <property type="evidence" value="ECO:0007669"/>
    <property type="project" value="UniProtKB-EC"/>
</dbReference>
<comment type="pathway">
    <text evidence="2">Cofactor biosynthesis; tetrahydrobiopterin biosynthesis; tetrahydrobiopterin from 7,8-dihydroneopterin triphosphate: step 1/3.</text>
</comment>
<keyword evidence="10" id="KW-1185">Reference proteome</keyword>
<comment type="caution">
    <text evidence="9">The sequence shown here is derived from an EMBL/GenBank/DDBJ whole genome shotgun (WGS) entry which is preliminary data.</text>
</comment>
<dbReference type="EC" id="4.2.3.12" evidence="4"/>
<name>A0A5N5SJP9_9CRUS</name>
<evidence type="ECO:0000256" key="4">
    <source>
        <dbReference type="ARBA" id="ARBA00013100"/>
    </source>
</evidence>
<dbReference type="GO" id="GO:0046872">
    <property type="term" value="F:metal ion binding"/>
    <property type="evidence" value="ECO:0007669"/>
    <property type="project" value="UniProtKB-KW"/>
</dbReference>
<comment type="similarity">
    <text evidence="3">Belongs to the PTPS family.</text>
</comment>
<gene>
    <name evidence="9" type="primary">pts</name>
    <name evidence="9" type="ORF">Anas_07802</name>
</gene>
<dbReference type="AlphaFoldDB" id="A0A5N5SJP9"/>
<evidence type="ECO:0000256" key="2">
    <source>
        <dbReference type="ARBA" id="ARBA00005126"/>
    </source>
</evidence>
<dbReference type="Proteomes" id="UP000326759">
    <property type="component" value="Unassembled WGS sequence"/>
</dbReference>
<organism evidence="9 10">
    <name type="scientific">Armadillidium nasatum</name>
    <dbReference type="NCBI Taxonomy" id="96803"/>
    <lineage>
        <taxon>Eukaryota</taxon>
        <taxon>Metazoa</taxon>
        <taxon>Ecdysozoa</taxon>
        <taxon>Arthropoda</taxon>
        <taxon>Crustacea</taxon>
        <taxon>Multicrustacea</taxon>
        <taxon>Malacostraca</taxon>
        <taxon>Eumalacostraca</taxon>
        <taxon>Peracarida</taxon>
        <taxon>Isopoda</taxon>
        <taxon>Oniscidea</taxon>
        <taxon>Crinocheta</taxon>
        <taxon>Armadillidiidae</taxon>
        <taxon>Armadillidium</taxon>
    </lineage>
</organism>
<dbReference type="UniPathway" id="UPA00849">
    <property type="reaction ID" value="UER00819"/>
</dbReference>
<evidence type="ECO:0000313" key="9">
    <source>
        <dbReference type="EMBL" id="KAB7494062.1"/>
    </source>
</evidence>
<dbReference type="Gene3D" id="3.30.479.10">
    <property type="entry name" value="6-pyruvoyl tetrahydropterin synthase/QueD"/>
    <property type="match status" value="1"/>
</dbReference>
<dbReference type="EMBL" id="SEYY01024525">
    <property type="protein sequence ID" value="KAB7494062.1"/>
    <property type="molecule type" value="Genomic_DNA"/>
</dbReference>
<dbReference type="InterPro" id="IPR038418">
    <property type="entry name" value="6-PTP_synth/QueD_sf"/>
</dbReference>
<keyword evidence="5" id="KW-0479">Metal-binding</keyword>
<dbReference type="GO" id="GO:0005739">
    <property type="term" value="C:mitochondrion"/>
    <property type="evidence" value="ECO:0007669"/>
    <property type="project" value="TreeGrafter"/>
</dbReference>
<dbReference type="OrthoDB" id="14045at2759"/>
<dbReference type="SUPFAM" id="SSF55620">
    <property type="entry name" value="Tetrahydrobiopterin biosynthesis enzymes-like"/>
    <property type="match status" value="1"/>
</dbReference>
<protein>
    <recommendedName>
        <fullName evidence="4">6-pyruvoyltetrahydropterin synthase</fullName>
        <ecNumber evidence="4">4.2.3.12</ecNumber>
    </recommendedName>
</protein>